<dbReference type="PANTHER" id="PTHR10342">
    <property type="entry name" value="ARYLSULFATASE"/>
    <property type="match status" value="1"/>
</dbReference>
<dbReference type="InParanoid" id="A0A6P8IZ11"/>
<dbReference type="GO" id="GO:0046872">
    <property type="term" value="F:metal ion binding"/>
    <property type="evidence" value="ECO:0007669"/>
    <property type="project" value="UniProtKB-KW"/>
</dbReference>
<proteinExistence type="inferred from homology"/>
<keyword evidence="4" id="KW-0378">Hydrolase</keyword>
<accession>A0A6P8IZ11</accession>
<dbReference type="GO" id="GO:0008484">
    <property type="term" value="F:sulfuric ester hydrolase activity"/>
    <property type="evidence" value="ECO:0007669"/>
    <property type="project" value="InterPro"/>
</dbReference>
<dbReference type="KEGG" id="aten:116305430"/>
<gene>
    <name evidence="10" type="primary">LOC116305430</name>
</gene>
<dbReference type="Proteomes" id="UP000515163">
    <property type="component" value="Unplaced"/>
</dbReference>
<evidence type="ECO:0000313" key="10">
    <source>
        <dbReference type="RefSeq" id="XP_031571183.1"/>
    </source>
</evidence>
<dbReference type="Gene3D" id="3.40.720.10">
    <property type="entry name" value="Alkaline Phosphatase, subunit A"/>
    <property type="match status" value="1"/>
</dbReference>
<keyword evidence="7" id="KW-0472">Membrane</keyword>
<evidence type="ECO:0000256" key="4">
    <source>
        <dbReference type="ARBA" id="ARBA00022801"/>
    </source>
</evidence>
<evidence type="ECO:0000256" key="1">
    <source>
        <dbReference type="ARBA" id="ARBA00001913"/>
    </source>
</evidence>
<dbReference type="InterPro" id="IPR017850">
    <property type="entry name" value="Alkaline_phosphatase_core_sf"/>
</dbReference>
<protein>
    <submittedName>
        <fullName evidence="10">Arylsulfatase B-like</fullName>
    </submittedName>
</protein>
<dbReference type="PROSITE" id="PS00149">
    <property type="entry name" value="SULFATASE_2"/>
    <property type="match status" value="1"/>
</dbReference>
<keyword evidence="7" id="KW-0812">Transmembrane</keyword>
<evidence type="ECO:0000256" key="5">
    <source>
        <dbReference type="ARBA" id="ARBA00022837"/>
    </source>
</evidence>
<dbReference type="InterPro" id="IPR047115">
    <property type="entry name" value="ARSB"/>
</dbReference>
<dbReference type="OrthoDB" id="103349at2759"/>
<sequence>MLGRVLKRYQQTWRVLLFVVIFSSLLGFVHPRRKPHIIMIVADDLGWDDVSFHGSPQIPTPYIDHLANNGVILNNYYVSPMCTPSRASIMSGKYPIHLGMQHFVIYAAQPYGLPLDEITLPMYLKTQGYRTAGVGKWHLGFFTKEYTPVYRGFDSFYGFWNAKTDYWNHTSDENNFWGIDLRDNMEPVSTESGVYGTELFTREAVKVIDNHDKSQPLFLYLAHQAAHSANPNEPLQAPQDKINRFTDTIDQLQRRIYAAMVTSLDQSVGDIYSALSRNKMLKDSVIIFTTDNGGAPHGFNWNMGSNYPLRGGKDMLWEGGVKGTAFVYSDLIQHKGRVSHDLIDITDWVPTIYHLAGGNAELLHGYLDGKNVWETISRRGKLSPRDEILHNIDPWRKFEAIRKGRYKLVVGMDDTYQVGWHPRYKGRDISLLRQPDTLPGAILRCGVWDKSKMCDSSKGKACLFDMKKDPCEYHDISSDLPHIVQELKERLDFYRKSSRPVWYPGIDKNANPARFGGFWGSWKELKDNSSLINAWNSVWKLANIQRNAAQRKVKGVSSAAHGNTGTSANGIIDLAWEQSKPLADSMEDNGATLTWTPNKPIEIHSSEKPKDHVDRFYYHRFSDSRNEYSLE</sequence>
<evidence type="ECO:0000259" key="8">
    <source>
        <dbReference type="Pfam" id="PF00884"/>
    </source>
</evidence>
<dbReference type="InterPro" id="IPR000917">
    <property type="entry name" value="Sulfatase_N"/>
</dbReference>
<feature type="domain" description="Sulfatase N-terminal" evidence="8">
    <location>
        <begin position="35"/>
        <end position="357"/>
    </location>
</feature>
<feature type="transmembrane region" description="Helical" evidence="7">
    <location>
        <begin position="12"/>
        <end position="30"/>
    </location>
</feature>
<evidence type="ECO:0000256" key="2">
    <source>
        <dbReference type="ARBA" id="ARBA00008779"/>
    </source>
</evidence>
<dbReference type="AlphaFoldDB" id="A0A6P8IZ11"/>
<dbReference type="Pfam" id="PF00884">
    <property type="entry name" value="Sulfatase"/>
    <property type="match status" value="1"/>
</dbReference>
<dbReference type="GeneID" id="116305430"/>
<keyword evidence="6" id="KW-0325">Glycoprotein</keyword>
<name>A0A6P8IZ11_ACTTE</name>
<evidence type="ECO:0000313" key="9">
    <source>
        <dbReference type="Proteomes" id="UP000515163"/>
    </source>
</evidence>
<comment type="similarity">
    <text evidence="2">Belongs to the sulfatase family.</text>
</comment>
<dbReference type="RefSeq" id="XP_031571183.1">
    <property type="nucleotide sequence ID" value="XM_031715323.1"/>
</dbReference>
<keyword evidence="5" id="KW-0106">Calcium</keyword>
<organism evidence="9 10">
    <name type="scientific">Actinia tenebrosa</name>
    <name type="common">Australian red waratah sea anemone</name>
    <dbReference type="NCBI Taxonomy" id="6105"/>
    <lineage>
        <taxon>Eukaryota</taxon>
        <taxon>Metazoa</taxon>
        <taxon>Cnidaria</taxon>
        <taxon>Anthozoa</taxon>
        <taxon>Hexacorallia</taxon>
        <taxon>Actiniaria</taxon>
        <taxon>Actiniidae</taxon>
        <taxon>Actinia</taxon>
    </lineage>
</organism>
<evidence type="ECO:0000256" key="6">
    <source>
        <dbReference type="ARBA" id="ARBA00023180"/>
    </source>
</evidence>
<dbReference type="CDD" id="cd16029">
    <property type="entry name" value="4-S"/>
    <property type="match status" value="1"/>
</dbReference>
<dbReference type="InterPro" id="IPR024607">
    <property type="entry name" value="Sulfatase_CS"/>
</dbReference>
<dbReference type="Gene3D" id="3.30.1120.10">
    <property type="match status" value="1"/>
</dbReference>
<comment type="cofactor">
    <cofactor evidence="1">
        <name>Ca(2+)</name>
        <dbReference type="ChEBI" id="CHEBI:29108"/>
    </cofactor>
</comment>
<reference evidence="10" key="1">
    <citation type="submission" date="2025-08" db="UniProtKB">
        <authorList>
            <consortium name="RefSeq"/>
        </authorList>
    </citation>
    <scope>IDENTIFICATION</scope>
    <source>
        <tissue evidence="10">Tentacle</tissue>
    </source>
</reference>
<evidence type="ECO:0000256" key="7">
    <source>
        <dbReference type="SAM" id="Phobius"/>
    </source>
</evidence>
<dbReference type="SUPFAM" id="SSF53649">
    <property type="entry name" value="Alkaline phosphatase-like"/>
    <property type="match status" value="1"/>
</dbReference>
<keyword evidence="9" id="KW-1185">Reference proteome</keyword>
<dbReference type="PANTHER" id="PTHR10342:SF273">
    <property type="entry name" value="RE14504P"/>
    <property type="match status" value="1"/>
</dbReference>
<keyword evidence="7" id="KW-1133">Transmembrane helix</keyword>
<evidence type="ECO:0000256" key="3">
    <source>
        <dbReference type="ARBA" id="ARBA00022723"/>
    </source>
</evidence>
<keyword evidence="3" id="KW-0479">Metal-binding</keyword>